<comment type="caution">
    <text evidence="1">The sequence shown here is derived from an EMBL/GenBank/DDBJ whole genome shotgun (WGS) entry which is preliminary data.</text>
</comment>
<keyword evidence="2" id="KW-1185">Reference proteome</keyword>
<feature type="non-terminal residue" evidence="1">
    <location>
        <position position="164"/>
    </location>
</feature>
<dbReference type="InterPro" id="IPR036397">
    <property type="entry name" value="RNaseH_sf"/>
</dbReference>
<evidence type="ECO:0000313" key="2">
    <source>
        <dbReference type="Proteomes" id="UP000193411"/>
    </source>
</evidence>
<proteinExistence type="predicted"/>
<dbReference type="EMBL" id="MCFL01000031">
    <property type="protein sequence ID" value="ORZ34058.1"/>
    <property type="molecule type" value="Genomic_DNA"/>
</dbReference>
<dbReference type="OrthoDB" id="5574410at2759"/>
<feature type="non-terminal residue" evidence="1">
    <location>
        <position position="1"/>
    </location>
</feature>
<reference evidence="1 2" key="1">
    <citation type="submission" date="2016-07" db="EMBL/GenBank/DDBJ databases">
        <title>Pervasive Adenine N6-methylation of Active Genes in Fungi.</title>
        <authorList>
            <consortium name="DOE Joint Genome Institute"/>
            <person name="Mondo S.J."/>
            <person name="Dannebaum R.O."/>
            <person name="Kuo R.C."/>
            <person name="Labutti K."/>
            <person name="Haridas S."/>
            <person name="Kuo A."/>
            <person name="Salamov A."/>
            <person name="Ahrendt S.R."/>
            <person name="Lipzen A."/>
            <person name="Sullivan W."/>
            <person name="Andreopoulos W.B."/>
            <person name="Clum A."/>
            <person name="Lindquist E."/>
            <person name="Daum C."/>
            <person name="Ramamoorthy G.K."/>
            <person name="Gryganskyi A."/>
            <person name="Culley D."/>
            <person name="Magnuson J.K."/>
            <person name="James T.Y."/>
            <person name="O'Malley M.A."/>
            <person name="Stajich J.E."/>
            <person name="Spatafora J.W."/>
            <person name="Visel A."/>
            <person name="Grigoriev I.V."/>
        </authorList>
    </citation>
    <scope>NUCLEOTIDE SEQUENCE [LARGE SCALE GENOMIC DNA]</scope>
    <source>
        <strain evidence="1 2">PL171</strain>
    </source>
</reference>
<accession>A0A1Y2HHI4</accession>
<dbReference type="Proteomes" id="UP000193411">
    <property type="component" value="Unassembled WGS sequence"/>
</dbReference>
<dbReference type="Gene3D" id="3.30.420.10">
    <property type="entry name" value="Ribonuclease H-like superfamily/Ribonuclease H"/>
    <property type="match status" value="1"/>
</dbReference>
<evidence type="ECO:0000313" key="1">
    <source>
        <dbReference type="EMBL" id="ORZ34058.1"/>
    </source>
</evidence>
<organism evidence="1 2">
    <name type="scientific">Catenaria anguillulae PL171</name>
    <dbReference type="NCBI Taxonomy" id="765915"/>
    <lineage>
        <taxon>Eukaryota</taxon>
        <taxon>Fungi</taxon>
        <taxon>Fungi incertae sedis</taxon>
        <taxon>Blastocladiomycota</taxon>
        <taxon>Blastocladiomycetes</taxon>
        <taxon>Blastocladiales</taxon>
        <taxon>Catenariaceae</taxon>
        <taxon>Catenaria</taxon>
    </lineage>
</organism>
<gene>
    <name evidence="1" type="ORF">BCR44DRAFT_34627</name>
</gene>
<name>A0A1Y2HHI4_9FUNG</name>
<dbReference type="AlphaFoldDB" id="A0A1Y2HHI4"/>
<dbReference type="SUPFAM" id="SSF53098">
    <property type="entry name" value="Ribonuclease H-like"/>
    <property type="match status" value="1"/>
</dbReference>
<dbReference type="GO" id="GO:0003676">
    <property type="term" value="F:nucleic acid binding"/>
    <property type="evidence" value="ECO:0007669"/>
    <property type="project" value="InterPro"/>
</dbReference>
<dbReference type="InterPro" id="IPR012337">
    <property type="entry name" value="RNaseH-like_sf"/>
</dbReference>
<protein>
    <submittedName>
        <fullName evidence="1">Uncharacterized protein</fullName>
    </submittedName>
</protein>
<sequence length="164" mass="18228">MLPGQSGFTVFMVNSVEGMLWSAFLHPSFIHRHNHPTMVSLPPGQVSKWFEHGGAGKKSAATLLVQLLLSSPTHAVLLDKPSASIPPPMSRPNQLRVPRAYATQFGMEKKKDDMADALLQALAYQDWRTNGLHFAKELEVRRLSIEQLAAKEGRPFNWRSALTG</sequence>